<geneLocation type="plasmid" evidence="2 3">
    <name>DESAM_p</name>
</geneLocation>
<dbReference type="InterPro" id="IPR013783">
    <property type="entry name" value="Ig-like_fold"/>
</dbReference>
<evidence type="ECO:0000313" key="3">
    <source>
        <dbReference type="Proteomes" id="UP000010808"/>
    </source>
</evidence>
<dbReference type="HOGENOM" id="CLU_325901_0_0_7"/>
<organism evidence="2 3">
    <name type="scientific">Maridesulfovibrio hydrothermalis AM13 = DSM 14728</name>
    <dbReference type="NCBI Taxonomy" id="1121451"/>
    <lineage>
        <taxon>Bacteria</taxon>
        <taxon>Pseudomonadati</taxon>
        <taxon>Thermodesulfobacteriota</taxon>
        <taxon>Desulfovibrionia</taxon>
        <taxon>Desulfovibrionales</taxon>
        <taxon>Desulfovibrionaceae</taxon>
        <taxon>Maridesulfovibrio</taxon>
    </lineage>
</organism>
<accession>L0RIX9</accession>
<name>L0RIX9_9BACT</name>
<proteinExistence type="predicted"/>
<dbReference type="PATRIC" id="fig|1121451.3.peg.3469"/>
<dbReference type="OrthoDB" id="5460664at2"/>
<feature type="compositionally biased region" description="Gly residues" evidence="1">
    <location>
        <begin position="698"/>
        <end position="712"/>
    </location>
</feature>
<keyword evidence="3" id="KW-1185">Reference proteome</keyword>
<dbReference type="PRINTS" id="PR01228">
    <property type="entry name" value="EGGSHELL"/>
</dbReference>
<dbReference type="KEGG" id="dhy:DESAM_p0005"/>
<dbReference type="AlphaFoldDB" id="L0RIX9"/>
<feature type="compositionally biased region" description="Gly residues" evidence="1">
    <location>
        <begin position="664"/>
        <end position="689"/>
    </location>
</feature>
<feature type="region of interest" description="Disordered" evidence="1">
    <location>
        <begin position="759"/>
        <end position="779"/>
    </location>
</feature>
<dbReference type="eggNOG" id="COG5301">
    <property type="taxonomic scope" value="Bacteria"/>
</dbReference>
<evidence type="ECO:0000256" key="1">
    <source>
        <dbReference type="SAM" id="MobiDB-lite"/>
    </source>
</evidence>
<dbReference type="Gene3D" id="2.60.40.10">
    <property type="entry name" value="Immunoglobulins"/>
    <property type="match status" value="1"/>
</dbReference>
<gene>
    <name evidence="2" type="ORF">DESAM_p0005</name>
</gene>
<dbReference type="EMBL" id="FO203523">
    <property type="protein sequence ID" value="CCO25536.1"/>
    <property type="molecule type" value="Genomic_DNA"/>
</dbReference>
<reference evidence="2 3" key="1">
    <citation type="submission" date="2012-10" db="EMBL/GenBank/DDBJ databases">
        <authorList>
            <person name="Genoscope - CEA"/>
        </authorList>
    </citation>
    <scope>NUCLEOTIDE SEQUENCE [LARGE SCALE GENOMIC DNA]</scope>
    <source>
        <strain evidence="3">AM13 / DSM 14728</strain>
        <plasmid evidence="2 3">DESAM_p</plasmid>
    </source>
</reference>
<evidence type="ECO:0000313" key="2">
    <source>
        <dbReference type="EMBL" id="CCO25536.1"/>
    </source>
</evidence>
<sequence length="884" mass="89363">MADTILKPIGLIPETDETGQAPAATPALFNGPFGKTQNNFDALEPIVQDVIAAKGSASSLASKMETVESAIGNLETSDAVSVSKAVRLAWKRSDEGYAVEQFSPNMTLIEFDPISVTRTVQGDDSVDVESTKTLKVGNTYVISGNGRQESVTVAEILNATRFKADANLTHTLDAGKMGQTDWQIHAGYAIAPTGGVYYSSAMSVLRYYGNGMLDIRRDNNEGKLTVKVRTKGGGWQDAVLLETVEEESETRNEFYKLPVGGIVELQLVADKEIKVDYLMVYTSPEAGRAYPVAQPANLTPAHSAVSVVDPVTLTGTKPRSLYGIAIASVTVQIATDSNMQNIIHSATVDNPSGEFSYTTPSGTVEVEKNYFWDFYYTDEDGNTSPASKATGFSTASVFEYVVPPMVISPANGSADVMAPLTVRLSDFAAFGSADTHAASRIEASNTPDFSSILFDSGEVAPDADIRITEADGLAVSTDLYLRPYHKGTNLGWSAAGPTCKVRLADAFFLNYWGDGSDGDAVINNRVELPSVTNGDMVVKNYRNLTIEAGGVLTVANQCRGMLLYVSGDLTLNGSIEMDSKGCRCNPADAIVTSFTPLPASDGKGVGEGGLVFARTKRGNGESGSSDLSGCGLAAVAAEANQSTVSDGIMLTIARDNEAGKRGGDGGGPGGPGGFGGGAGGGAGRGGGSSASGVNTAGTGAGGSSADGGGAGTGTPPQSGGAGGCGGAGGLIIIFVKGSILIGNTGKIYFGSPNGGNNGGQGRGGAGGGRDSGNGGGNAGGKGGIDGGNGYAYGGGGGGAGSCFSGGSGGGASKYSLSTSWVGGISYDGGGGGGAGSNLLLAYAGNYTNHGSIENFGGQGGPSSHVSYVGSDGAAGVNLIVQIDV</sequence>
<dbReference type="RefSeq" id="WP_015294733.1">
    <property type="nucleotide sequence ID" value="NC_019953.1"/>
</dbReference>
<dbReference type="Proteomes" id="UP000010808">
    <property type="component" value="Plasmid DESAM_p"/>
</dbReference>
<keyword evidence="2" id="KW-0614">Plasmid</keyword>
<feature type="region of interest" description="Disordered" evidence="1">
    <location>
        <begin position="657"/>
        <end position="721"/>
    </location>
</feature>
<protein>
    <submittedName>
        <fullName evidence="2">Uncharacterized protein</fullName>
    </submittedName>
</protein>